<dbReference type="Proteomes" id="UP001152523">
    <property type="component" value="Unassembled WGS sequence"/>
</dbReference>
<protein>
    <submittedName>
        <fullName evidence="1">Uncharacterized protein</fullName>
    </submittedName>
</protein>
<dbReference type="EMBL" id="CAMAPF010000082">
    <property type="protein sequence ID" value="CAH9094613.1"/>
    <property type="molecule type" value="Genomic_DNA"/>
</dbReference>
<dbReference type="AlphaFoldDB" id="A0AAV0D9Q5"/>
<accession>A0AAV0D9Q5</accession>
<evidence type="ECO:0000313" key="2">
    <source>
        <dbReference type="Proteomes" id="UP001152523"/>
    </source>
</evidence>
<comment type="caution">
    <text evidence="1">The sequence shown here is derived from an EMBL/GenBank/DDBJ whole genome shotgun (WGS) entry which is preliminary data.</text>
</comment>
<name>A0AAV0D9Q5_9ASTE</name>
<organism evidence="1 2">
    <name type="scientific">Cuscuta epithymum</name>
    <dbReference type="NCBI Taxonomy" id="186058"/>
    <lineage>
        <taxon>Eukaryota</taxon>
        <taxon>Viridiplantae</taxon>
        <taxon>Streptophyta</taxon>
        <taxon>Embryophyta</taxon>
        <taxon>Tracheophyta</taxon>
        <taxon>Spermatophyta</taxon>
        <taxon>Magnoliopsida</taxon>
        <taxon>eudicotyledons</taxon>
        <taxon>Gunneridae</taxon>
        <taxon>Pentapetalae</taxon>
        <taxon>asterids</taxon>
        <taxon>lamiids</taxon>
        <taxon>Solanales</taxon>
        <taxon>Convolvulaceae</taxon>
        <taxon>Cuscuteae</taxon>
        <taxon>Cuscuta</taxon>
        <taxon>Cuscuta subgen. Cuscuta</taxon>
    </lineage>
</organism>
<keyword evidence="2" id="KW-1185">Reference proteome</keyword>
<proteinExistence type="predicted"/>
<sequence length="93" mass="11242">MRWSLAEKHDREEVTPVKIPLQTKIQNEKIEMNHIANYRRRPLAPYVFCSLVEEDLGARNVDFALRWSANRGYAEETWVVKERRGKWCFIFFR</sequence>
<gene>
    <name evidence="1" type="ORF">CEPIT_LOCUS12940</name>
</gene>
<reference evidence="1" key="1">
    <citation type="submission" date="2022-07" db="EMBL/GenBank/DDBJ databases">
        <authorList>
            <person name="Macas J."/>
            <person name="Novak P."/>
            <person name="Neumann P."/>
        </authorList>
    </citation>
    <scope>NUCLEOTIDE SEQUENCE</scope>
</reference>
<evidence type="ECO:0000313" key="1">
    <source>
        <dbReference type="EMBL" id="CAH9094613.1"/>
    </source>
</evidence>